<evidence type="ECO:0000256" key="2">
    <source>
        <dbReference type="ARBA" id="ARBA00022747"/>
    </source>
</evidence>
<dbReference type="Pfam" id="PF01420">
    <property type="entry name" value="Methylase_S"/>
    <property type="match status" value="1"/>
</dbReference>
<dbReference type="InterPro" id="IPR044946">
    <property type="entry name" value="Restrct_endonuc_typeI_TRD_sf"/>
</dbReference>
<evidence type="ECO:0000256" key="3">
    <source>
        <dbReference type="ARBA" id="ARBA00023125"/>
    </source>
</evidence>
<protein>
    <submittedName>
        <fullName evidence="7">Type I restriction endonuclease subunit S</fullName>
    </submittedName>
</protein>
<proteinExistence type="inferred from homology"/>
<evidence type="ECO:0000313" key="7">
    <source>
        <dbReference type="EMBL" id="TKV78002.1"/>
    </source>
</evidence>
<feature type="domain" description="Type I restriction modification DNA specificity" evidence="6">
    <location>
        <begin position="104"/>
        <end position="184"/>
    </location>
</feature>
<keyword evidence="4" id="KW-0175">Coiled coil</keyword>
<keyword evidence="3" id="KW-0238">DNA-binding</keyword>
<keyword evidence="7" id="KW-0378">Hydrolase</keyword>
<feature type="coiled-coil region" evidence="4">
    <location>
        <begin position="396"/>
        <end position="423"/>
    </location>
</feature>
<keyword evidence="2" id="KW-0680">Restriction system</keyword>
<reference evidence="7 8" key="1">
    <citation type="submission" date="2019-05" db="EMBL/GenBank/DDBJ databases">
        <title>Draft Genome of Bradyrhizobium elkanii strain SEMIA 938, Used in Commercial Inoculants for Lupinus spp. in Brazil.</title>
        <authorList>
            <person name="Hungria M."/>
            <person name="Delamuta J.R.M."/>
            <person name="Ribeiro R.A."/>
            <person name="Nogueira M.A."/>
        </authorList>
    </citation>
    <scope>NUCLEOTIDE SEQUENCE [LARGE SCALE GENOMIC DNA]</scope>
    <source>
        <strain evidence="7 8">Semia 938</strain>
    </source>
</reference>
<dbReference type="GO" id="GO:0003677">
    <property type="term" value="F:DNA binding"/>
    <property type="evidence" value="ECO:0007669"/>
    <property type="project" value="UniProtKB-KW"/>
</dbReference>
<keyword evidence="7" id="KW-0540">Nuclease</keyword>
<dbReference type="AlphaFoldDB" id="A0A4U6RWN2"/>
<organism evidence="7 8">
    <name type="scientific">Bradyrhizobium elkanii</name>
    <dbReference type="NCBI Taxonomy" id="29448"/>
    <lineage>
        <taxon>Bacteria</taxon>
        <taxon>Pseudomonadati</taxon>
        <taxon>Pseudomonadota</taxon>
        <taxon>Alphaproteobacteria</taxon>
        <taxon>Hyphomicrobiales</taxon>
        <taxon>Nitrobacteraceae</taxon>
        <taxon>Bradyrhizobium</taxon>
    </lineage>
</organism>
<dbReference type="CDD" id="cd17253">
    <property type="entry name" value="RMtype1_S_Eco933I-TRD2-CR2_like"/>
    <property type="match status" value="1"/>
</dbReference>
<feature type="compositionally biased region" description="Basic residues" evidence="5">
    <location>
        <begin position="467"/>
        <end position="478"/>
    </location>
</feature>
<dbReference type="Gene3D" id="3.90.220.20">
    <property type="entry name" value="DNA methylase specificity domains"/>
    <property type="match status" value="2"/>
</dbReference>
<dbReference type="GO" id="GO:0009307">
    <property type="term" value="P:DNA restriction-modification system"/>
    <property type="evidence" value="ECO:0007669"/>
    <property type="project" value="UniProtKB-KW"/>
</dbReference>
<comment type="caution">
    <text evidence="7">The sequence shown here is derived from an EMBL/GenBank/DDBJ whole genome shotgun (WGS) entry which is preliminary data.</text>
</comment>
<gene>
    <name evidence="7" type="ORF">FDV58_27770</name>
</gene>
<dbReference type="Proteomes" id="UP000305095">
    <property type="component" value="Unassembled WGS sequence"/>
</dbReference>
<dbReference type="InterPro" id="IPR051212">
    <property type="entry name" value="Type-I_RE_S_subunit"/>
</dbReference>
<dbReference type="GO" id="GO:0004519">
    <property type="term" value="F:endonuclease activity"/>
    <property type="evidence" value="ECO:0007669"/>
    <property type="project" value="UniProtKB-KW"/>
</dbReference>
<dbReference type="SUPFAM" id="SSF116734">
    <property type="entry name" value="DNA methylase specificity domain"/>
    <property type="match status" value="2"/>
</dbReference>
<evidence type="ECO:0000313" key="8">
    <source>
        <dbReference type="Proteomes" id="UP000305095"/>
    </source>
</evidence>
<name>A0A4U6RWN2_BRAEL</name>
<evidence type="ECO:0000256" key="5">
    <source>
        <dbReference type="SAM" id="MobiDB-lite"/>
    </source>
</evidence>
<sequence length="478" mass="53275">MKLPQGWQSVSVADVAEAMFDGPFGSALKTADYTDHGVRVARLENIGHLRFRDELESFVSQAKADSLRRHLLARDDVLFSSFVDQETRVCLVPQALDGRMINKADCFCVRTDRAICDARFLVYKLAAPSSYERFSGSVRGITRPRIGLRDLAAFKIDLPPLAEQCRIVAKLDTLFACLARARAELERIPGLASRLRSRAVRSAFEGKLSAEWRTKHQAVGIVDEKASALPTGWRWATLGELSDIKSGITLGKKRPVNAVLTSVPYLRVANVQRGQLNLSVIKEIAVTQHEAESLYLRSGDILLNEGGDRDKLGRGWVWSGEISNCIHQNHVFRARLYDKSHSPKYISFYANEFGQDYFLEHGTQTTNLASISKSKLSSLPILLAQPEEQAEIVRLLEDAFARADRLEAEAARARALLDRLEAAILTKAFKGELVPQDPNDEPASILLERIRAQRAETPNRKQGGRSSSRRTKKLAAEV</sequence>
<dbReference type="InterPro" id="IPR000055">
    <property type="entry name" value="Restrct_endonuc_typeI_TRD"/>
</dbReference>
<dbReference type="EMBL" id="SZZP01000019">
    <property type="protein sequence ID" value="TKV78002.1"/>
    <property type="molecule type" value="Genomic_DNA"/>
</dbReference>
<dbReference type="PANTHER" id="PTHR43140:SF1">
    <property type="entry name" value="TYPE I RESTRICTION ENZYME ECOKI SPECIFICITY SUBUNIT"/>
    <property type="match status" value="1"/>
</dbReference>
<accession>A0A4U6RWN2</accession>
<evidence type="ECO:0000256" key="4">
    <source>
        <dbReference type="SAM" id="Coils"/>
    </source>
</evidence>
<dbReference type="PANTHER" id="PTHR43140">
    <property type="entry name" value="TYPE-1 RESTRICTION ENZYME ECOKI SPECIFICITY PROTEIN"/>
    <property type="match status" value="1"/>
</dbReference>
<evidence type="ECO:0000256" key="1">
    <source>
        <dbReference type="ARBA" id="ARBA00010923"/>
    </source>
</evidence>
<keyword evidence="7" id="KW-0255">Endonuclease</keyword>
<feature type="region of interest" description="Disordered" evidence="5">
    <location>
        <begin position="451"/>
        <end position="478"/>
    </location>
</feature>
<evidence type="ECO:0000259" key="6">
    <source>
        <dbReference type="Pfam" id="PF01420"/>
    </source>
</evidence>
<comment type="similarity">
    <text evidence="1">Belongs to the type-I restriction system S methylase family.</text>
</comment>